<comment type="caution">
    <text evidence="2">The sequence shown here is derived from an EMBL/GenBank/DDBJ whole genome shotgun (WGS) entry which is preliminary data.</text>
</comment>
<keyword evidence="1" id="KW-0040">ANK repeat</keyword>
<gene>
    <name evidence="2" type="ORF">KUTeg_010951</name>
</gene>
<dbReference type="EMBL" id="JARBDR010000496">
    <property type="protein sequence ID" value="KAJ8311596.1"/>
    <property type="molecule type" value="Genomic_DNA"/>
</dbReference>
<protein>
    <submittedName>
        <fullName evidence="2">Uncharacterized protein</fullName>
    </submittedName>
</protein>
<keyword evidence="3" id="KW-1185">Reference proteome</keyword>
<feature type="repeat" description="ANK" evidence="1">
    <location>
        <begin position="6"/>
        <end position="28"/>
    </location>
</feature>
<evidence type="ECO:0000256" key="1">
    <source>
        <dbReference type="PROSITE-ProRule" id="PRU00023"/>
    </source>
</evidence>
<evidence type="ECO:0000313" key="3">
    <source>
        <dbReference type="Proteomes" id="UP001217089"/>
    </source>
</evidence>
<dbReference type="InterPro" id="IPR002110">
    <property type="entry name" value="Ankyrin_rpt"/>
</dbReference>
<accession>A0ABQ9F4T8</accession>
<name>A0ABQ9F4T8_TEGGR</name>
<dbReference type="PROSITE" id="PS50088">
    <property type="entry name" value="ANK_REPEAT"/>
    <property type="match status" value="1"/>
</dbReference>
<evidence type="ECO:0000313" key="2">
    <source>
        <dbReference type="EMBL" id="KAJ8311596.1"/>
    </source>
</evidence>
<dbReference type="Proteomes" id="UP001217089">
    <property type="component" value="Unassembled WGS sequence"/>
</dbReference>
<dbReference type="PROSITE" id="PS50297">
    <property type="entry name" value="ANK_REP_REGION"/>
    <property type="match status" value="1"/>
</dbReference>
<sequence>MRRTNGGQTPLHLAASQKNTRETLEFLLMIVILIQTLKQYWRKLRRTYVLLIKFSSIPSDLNFFQLVTFQVSKKTRELVFAPEKTNLIKFLHTMINFFIKTDKLCII</sequence>
<proteinExistence type="predicted"/>
<organism evidence="2 3">
    <name type="scientific">Tegillarca granosa</name>
    <name type="common">Malaysian cockle</name>
    <name type="synonym">Anadara granosa</name>
    <dbReference type="NCBI Taxonomy" id="220873"/>
    <lineage>
        <taxon>Eukaryota</taxon>
        <taxon>Metazoa</taxon>
        <taxon>Spiralia</taxon>
        <taxon>Lophotrochozoa</taxon>
        <taxon>Mollusca</taxon>
        <taxon>Bivalvia</taxon>
        <taxon>Autobranchia</taxon>
        <taxon>Pteriomorphia</taxon>
        <taxon>Arcoida</taxon>
        <taxon>Arcoidea</taxon>
        <taxon>Arcidae</taxon>
        <taxon>Tegillarca</taxon>
    </lineage>
</organism>
<reference evidence="2 3" key="1">
    <citation type="submission" date="2022-12" db="EMBL/GenBank/DDBJ databases">
        <title>Chromosome-level genome of Tegillarca granosa.</title>
        <authorList>
            <person name="Kim J."/>
        </authorList>
    </citation>
    <scope>NUCLEOTIDE SEQUENCE [LARGE SCALE GENOMIC DNA]</scope>
    <source>
        <strain evidence="2">Teg-2019</strain>
        <tissue evidence="2">Adductor muscle</tissue>
    </source>
</reference>